<feature type="compositionally biased region" description="Acidic residues" evidence="1">
    <location>
        <begin position="543"/>
        <end position="554"/>
    </location>
</feature>
<sequence length="554" mass="59876">MPRFRPAGGQPAKPAIRRTLLDRAVGIVSPAAELNRIRARAAVDMAAYWGGGGMGGYEGASRTKRSLASWFTRALSADQALLPSLPELRNRSRDLERNSPIAGGAISTVVDNVVGAGLVPLPTVDAAFLKGAVGMTETEAEQWEADAARLWRHVSESEDVDVERSANHLQQQELVLREVLTAGDVFPIRRYIERPSRLLGFTVQLVEGERCCNPNGEPATHRLAAGVEYDADSAAIAYHFRTGTIGDPAAPQRWVRVPARDDATGLWTCRRLFAPKRPGQRRGVPYLAPVIETIKQLDRYSEAEIMAAVMNSCFAIVMKSPTGEGSAGLDPLSGGEDASVTDRGEIVLTEAGTIVDLGENEEIQGFNAARPNSNFDPFYSAMVKQIGVGLGIPFEVLMKSFNSSYTASKGALEVAWQMFRSRRAWLVRGFCHPCYEAAITEAVASGLLIAPGYFDHPLIRAAYLGAQWIGPSQPILDEVKAATAAEKRINIEISTRSSEAAARGGDYRQIHQQRAREEKARREAGLAMADASAPAAAALPAVPDDEDEEGRGNQ</sequence>
<feature type="compositionally biased region" description="Basic and acidic residues" evidence="1">
    <location>
        <begin position="505"/>
        <end position="524"/>
    </location>
</feature>
<name>K2IL77_9PROT</name>
<dbReference type="RefSeq" id="WP_008945628.1">
    <property type="nucleotide sequence ID" value="NZ_AMRL01000024.1"/>
</dbReference>
<dbReference type="Proteomes" id="UP000006746">
    <property type="component" value="Unassembled WGS sequence"/>
</dbReference>
<keyword evidence="3" id="KW-1185">Reference proteome</keyword>
<evidence type="ECO:0000313" key="3">
    <source>
        <dbReference type="Proteomes" id="UP000006746"/>
    </source>
</evidence>
<accession>K2IL77</accession>
<dbReference type="AlphaFoldDB" id="K2IL77"/>
<protein>
    <submittedName>
        <fullName evidence="2">Portal protein</fullName>
    </submittedName>
</protein>
<dbReference type="GO" id="GO:0005198">
    <property type="term" value="F:structural molecule activity"/>
    <property type="evidence" value="ECO:0007669"/>
    <property type="project" value="InterPro"/>
</dbReference>
<dbReference type="eggNOG" id="COG5511">
    <property type="taxonomic scope" value="Bacteria"/>
</dbReference>
<evidence type="ECO:0000313" key="2">
    <source>
        <dbReference type="EMBL" id="EKE70886.1"/>
    </source>
</evidence>
<feature type="compositionally biased region" description="Low complexity" evidence="1">
    <location>
        <begin position="527"/>
        <end position="542"/>
    </location>
</feature>
<comment type="caution">
    <text evidence="2">The sequence shown here is derived from an EMBL/GenBank/DDBJ whole genome shotgun (WGS) entry which is preliminary data.</text>
</comment>
<reference evidence="2 3" key="1">
    <citation type="journal article" date="2012" name="J. Bacteriol.">
        <title>Genome Sequence of Oceanibaculum indicum Type Strain P24.</title>
        <authorList>
            <person name="Lai Q."/>
            <person name="Shao Z."/>
        </authorList>
    </citation>
    <scope>NUCLEOTIDE SEQUENCE [LARGE SCALE GENOMIC DNA]</scope>
    <source>
        <strain evidence="2 3">P24</strain>
    </source>
</reference>
<dbReference type="STRING" id="1207063.P24_15124"/>
<feature type="region of interest" description="Disordered" evidence="1">
    <location>
        <begin position="501"/>
        <end position="554"/>
    </location>
</feature>
<proteinExistence type="predicted"/>
<dbReference type="NCBIfam" id="TIGR01539">
    <property type="entry name" value="portal_lambda"/>
    <property type="match status" value="1"/>
</dbReference>
<evidence type="ECO:0000256" key="1">
    <source>
        <dbReference type="SAM" id="MobiDB-lite"/>
    </source>
</evidence>
<dbReference type="EMBL" id="AMRL01000024">
    <property type="protein sequence ID" value="EKE70886.1"/>
    <property type="molecule type" value="Genomic_DNA"/>
</dbReference>
<dbReference type="InterPro" id="IPR006429">
    <property type="entry name" value="Phage_lambda_portal"/>
</dbReference>
<dbReference type="Pfam" id="PF05136">
    <property type="entry name" value="Phage_portal_2"/>
    <property type="match status" value="1"/>
</dbReference>
<gene>
    <name evidence="2" type="ORF">P24_15124</name>
</gene>
<organism evidence="2 3">
    <name type="scientific">Oceanibaculum indicum P24</name>
    <dbReference type="NCBI Taxonomy" id="1207063"/>
    <lineage>
        <taxon>Bacteria</taxon>
        <taxon>Pseudomonadati</taxon>
        <taxon>Pseudomonadota</taxon>
        <taxon>Alphaproteobacteria</taxon>
        <taxon>Rhodospirillales</taxon>
        <taxon>Oceanibaculaceae</taxon>
        <taxon>Oceanibaculum</taxon>
    </lineage>
</organism>
<dbReference type="GO" id="GO:0019068">
    <property type="term" value="P:virion assembly"/>
    <property type="evidence" value="ECO:0007669"/>
    <property type="project" value="InterPro"/>
</dbReference>